<dbReference type="eggNOG" id="ENOG502QTGW">
    <property type="taxonomic scope" value="Eukaryota"/>
</dbReference>
<dbReference type="InterPro" id="IPR056900">
    <property type="entry name" value="COB_C"/>
</dbReference>
<dbReference type="KEGG" id="ppp:112289445"/>
<feature type="chain" id="PRO_5014297973" description="COBRA-like protein" evidence="5">
    <location>
        <begin position="26"/>
        <end position="457"/>
    </location>
</feature>
<dbReference type="PANTHER" id="PTHR31673:SF3">
    <property type="entry name" value="COBRA-LIKE PROTEIN 4"/>
    <property type="match status" value="1"/>
</dbReference>
<dbReference type="Pfam" id="PF25079">
    <property type="entry name" value="COB_C"/>
    <property type="match status" value="1"/>
</dbReference>
<keyword evidence="9" id="KW-1185">Reference proteome</keyword>
<dbReference type="FunCoup" id="A9TJS9">
    <property type="interactions" value="1740"/>
</dbReference>
<dbReference type="HOGENOM" id="CLU_038120_0_0_1"/>
<proteinExistence type="inferred from homology"/>
<dbReference type="Pfam" id="PF04833">
    <property type="entry name" value="COBRA"/>
    <property type="match status" value="1"/>
</dbReference>
<dbReference type="PaxDb" id="3218-PP1S246_54V6.1"/>
<feature type="signal peptide" evidence="5">
    <location>
        <begin position="1"/>
        <end position="25"/>
    </location>
</feature>
<feature type="domain" description="COBRA C-terminal" evidence="6">
    <location>
        <begin position="222"/>
        <end position="427"/>
    </location>
</feature>
<dbReference type="OrthoDB" id="2012261at2759"/>
<dbReference type="AlphaFoldDB" id="A9TJS9"/>
<evidence type="ECO:0000313" key="9">
    <source>
        <dbReference type="Proteomes" id="UP000006727"/>
    </source>
</evidence>
<dbReference type="EMBL" id="ABEU02000012">
    <property type="protein sequence ID" value="PNR43436.1"/>
    <property type="molecule type" value="Genomic_DNA"/>
</dbReference>
<dbReference type="GO" id="GO:0052324">
    <property type="term" value="P:plant-type cell wall cellulose biosynthetic process"/>
    <property type="evidence" value="ECO:0000318"/>
    <property type="project" value="GO_Central"/>
</dbReference>
<dbReference type="Proteomes" id="UP000006727">
    <property type="component" value="Chromosome 12"/>
</dbReference>
<evidence type="ECO:0000256" key="5">
    <source>
        <dbReference type="SAM" id="SignalP"/>
    </source>
</evidence>
<gene>
    <name evidence="8" type="primary">LOC112289445</name>
    <name evidence="7" type="ORF">PHYPA_015817</name>
</gene>
<dbReference type="OMA" id="DIHRPIG"/>
<evidence type="ECO:0000313" key="7">
    <source>
        <dbReference type="EMBL" id="PNR43436.1"/>
    </source>
</evidence>
<dbReference type="GeneID" id="112289445"/>
<evidence type="ECO:0000313" key="8">
    <source>
        <dbReference type="EnsemblPlants" id="Pp3c12_4550V3.1"/>
    </source>
</evidence>
<reference evidence="7 9" key="1">
    <citation type="journal article" date="2008" name="Science">
        <title>The Physcomitrella genome reveals evolutionary insights into the conquest of land by plants.</title>
        <authorList>
            <person name="Rensing S."/>
            <person name="Lang D."/>
            <person name="Zimmer A."/>
            <person name="Terry A."/>
            <person name="Salamov A."/>
            <person name="Shapiro H."/>
            <person name="Nishiyama T."/>
            <person name="Perroud P.-F."/>
            <person name="Lindquist E."/>
            <person name="Kamisugi Y."/>
            <person name="Tanahashi T."/>
            <person name="Sakakibara K."/>
            <person name="Fujita T."/>
            <person name="Oishi K."/>
            <person name="Shin-I T."/>
            <person name="Kuroki Y."/>
            <person name="Toyoda A."/>
            <person name="Suzuki Y."/>
            <person name="Hashimoto A."/>
            <person name="Yamaguchi K."/>
            <person name="Sugano A."/>
            <person name="Kohara Y."/>
            <person name="Fujiyama A."/>
            <person name="Anterola A."/>
            <person name="Aoki S."/>
            <person name="Ashton N."/>
            <person name="Barbazuk W.B."/>
            <person name="Barker E."/>
            <person name="Bennetzen J."/>
            <person name="Bezanilla M."/>
            <person name="Blankenship R."/>
            <person name="Cho S.H."/>
            <person name="Dutcher S."/>
            <person name="Estelle M."/>
            <person name="Fawcett J.A."/>
            <person name="Gundlach H."/>
            <person name="Hanada K."/>
            <person name="Heyl A."/>
            <person name="Hicks K.A."/>
            <person name="Hugh J."/>
            <person name="Lohr M."/>
            <person name="Mayer K."/>
            <person name="Melkozernov A."/>
            <person name="Murata T."/>
            <person name="Nelson D."/>
            <person name="Pils B."/>
            <person name="Prigge M."/>
            <person name="Reiss B."/>
            <person name="Renner T."/>
            <person name="Rombauts S."/>
            <person name="Rushton P."/>
            <person name="Sanderfoot A."/>
            <person name="Schween G."/>
            <person name="Shiu S.-H."/>
            <person name="Stueber K."/>
            <person name="Theodoulou F.L."/>
            <person name="Tu H."/>
            <person name="Van de Peer Y."/>
            <person name="Verrier P.J."/>
            <person name="Waters E."/>
            <person name="Wood A."/>
            <person name="Yang L."/>
            <person name="Cove D."/>
            <person name="Cuming A."/>
            <person name="Hasebe M."/>
            <person name="Lucas S."/>
            <person name="Mishler D.B."/>
            <person name="Reski R."/>
            <person name="Grigoriev I."/>
            <person name="Quatrano R.S."/>
            <person name="Boore J.L."/>
        </authorList>
    </citation>
    <scope>NUCLEOTIDE SEQUENCE [LARGE SCALE GENOMIC DNA]</scope>
    <source>
        <strain evidence="8 9">cv. Gransden 2004</strain>
    </source>
</reference>
<sequence>MKGSAFKFFPVTATFLISFSLLAESYDPLDPNGNITVKWDINSWTPEGYVAIVTIFNWQQYRHISSPGWILGWEWAKKEVIWNMVGAQATSQGDCSAYHSDPIPHCCAPNPSVVDLLPGVPYNQQVSNCCRGGVISSYAQDPETALSAFQITVGNAGTSNTTVALPVNFTLNTPGPGYSCGPATKVPPSQFHSTDNRRVTQAFMTWNITCTYLQNLAQRAPTCCVSFSTFYSPTITPCAECSCACASNSTLAALRGAAESTNSCIDPNTRYDELPAITTRGGSSASHPDLLYCTRDMCPVKIHWHIKTNYKEYWRVKVTITNRDFSRNFTQWTLTLQHPNFDNFTDAFSFNHRGLNPYGTFSNDTAVFWGVKYFNDILMQAGPSGNVQSELLFAKGKDFKFSHGWAFPHRVYFNGDDCVLPEPQNYPALPSNSPRVPSSFLSLVFIVIGLSLIEFVF</sequence>
<protein>
    <recommendedName>
        <fullName evidence="4">COBRA-like protein</fullName>
    </recommendedName>
</protein>
<evidence type="ECO:0000256" key="3">
    <source>
        <dbReference type="ARBA" id="ARBA00023180"/>
    </source>
</evidence>
<dbReference type="Gramene" id="Pp3c12_4550V3.1">
    <property type="protein sequence ID" value="Pp3c12_4550V3.1"/>
    <property type="gene ID" value="Pp3c12_4550"/>
</dbReference>
<evidence type="ECO:0000256" key="2">
    <source>
        <dbReference type="ARBA" id="ARBA00022729"/>
    </source>
</evidence>
<keyword evidence="3" id="KW-0325">Glycoprotein</keyword>
<reference evidence="7 9" key="2">
    <citation type="journal article" date="2018" name="Plant J.">
        <title>The Physcomitrella patens chromosome-scale assembly reveals moss genome structure and evolution.</title>
        <authorList>
            <person name="Lang D."/>
            <person name="Ullrich K.K."/>
            <person name="Murat F."/>
            <person name="Fuchs J."/>
            <person name="Jenkins J."/>
            <person name="Haas F.B."/>
            <person name="Piednoel M."/>
            <person name="Gundlach H."/>
            <person name="Van Bel M."/>
            <person name="Meyberg R."/>
            <person name="Vives C."/>
            <person name="Morata J."/>
            <person name="Symeonidi A."/>
            <person name="Hiss M."/>
            <person name="Muchero W."/>
            <person name="Kamisugi Y."/>
            <person name="Saleh O."/>
            <person name="Blanc G."/>
            <person name="Decker E.L."/>
            <person name="van Gessel N."/>
            <person name="Grimwood J."/>
            <person name="Hayes R.D."/>
            <person name="Graham S.W."/>
            <person name="Gunter L.E."/>
            <person name="McDaniel S.F."/>
            <person name="Hoernstein S.N.W."/>
            <person name="Larsson A."/>
            <person name="Li F.W."/>
            <person name="Perroud P.F."/>
            <person name="Phillips J."/>
            <person name="Ranjan P."/>
            <person name="Rokshar D.S."/>
            <person name="Rothfels C.J."/>
            <person name="Schneider L."/>
            <person name="Shu S."/>
            <person name="Stevenson D.W."/>
            <person name="Thummler F."/>
            <person name="Tillich M."/>
            <person name="Villarreal Aguilar J.C."/>
            <person name="Widiez T."/>
            <person name="Wong G.K."/>
            <person name="Wymore A."/>
            <person name="Zhang Y."/>
            <person name="Zimmer A.D."/>
            <person name="Quatrano R.S."/>
            <person name="Mayer K.F.X."/>
            <person name="Goodstein D."/>
            <person name="Casacuberta J.M."/>
            <person name="Vandepoele K."/>
            <person name="Reski R."/>
            <person name="Cuming A.C."/>
            <person name="Tuskan G.A."/>
            <person name="Maumus F."/>
            <person name="Salse J."/>
            <person name="Schmutz J."/>
            <person name="Rensing S.A."/>
        </authorList>
    </citation>
    <scope>NUCLEOTIDE SEQUENCE [LARGE SCALE GENOMIC DNA]</scope>
    <source>
        <strain evidence="8 9">cv. Gransden 2004</strain>
    </source>
</reference>
<dbReference type="InterPro" id="IPR006918">
    <property type="entry name" value="COBRA_pln"/>
</dbReference>
<dbReference type="EnsemblPlants" id="Pp3c12_4550V3.2">
    <property type="protein sequence ID" value="Pp3c12_4550V3.2"/>
    <property type="gene ID" value="Pp3c12_4550"/>
</dbReference>
<keyword evidence="2 5" id="KW-0732">Signal</keyword>
<dbReference type="Gramene" id="Pp3c12_4550V3.2">
    <property type="protein sequence ID" value="Pp3c12_4550V3.2"/>
    <property type="gene ID" value="Pp3c12_4550"/>
</dbReference>
<evidence type="ECO:0000256" key="4">
    <source>
        <dbReference type="PIRNR" id="PIRNR038122"/>
    </source>
</evidence>
<dbReference type="GO" id="GO:0005886">
    <property type="term" value="C:plasma membrane"/>
    <property type="evidence" value="ECO:0000318"/>
    <property type="project" value="GO_Central"/>
</dbReference>
<name>A9TJS9_PHYPA</name>
<organism evidence="7">
    <name type="scientific">Physcomitrium patens</name>
    <name type="common">Spreading-leaved earth moss</name>
    <name type="synonym">Physcomitrella patens</name>
    <dbReference type="NCBI Taxonomy" id="3218"/>
    <lineage>
        <taxon>Eukaryota</taxon>
        <taxon>Viridiplantae</taxon>
        <taxon>Streptophyta</taxon>
        <taxon>Embryophyta</taxon>
        <taxon>Bryophyta</taxon>
        <taxon>Bryophytina</taxon>
        <taxon>Bryopsida</taxon>
        <taxon>Funariidae</taxon>
        <taxon>Funariales</taxon>
        <taxon>Funariaceae</taxon>
        <taxon>Physcomitrium</taxon>
    </lineage>
</organism>
<accession>A9TJS9</accession>
<dbReference type="RefSeq" id="XP_024390431.1">
    <property type="nucleotide sequence ID" value="XM_024534663.2"/>
</dbReference>
<dbReference type="GO" id="GO:0010215">
    <property type="term" value="P:cellulose microfibril organization"/>
    <property type="evidence" value="ECO:0007669"/>
    <property type="project" value="InterPro"/>
</dbReference>
<evidence type="ECO:0000259" key="6">
    <source>
        <dbReference type="Pfam" id="PF25079"/>
    </source>
</evidence>
<evidence type="ECO:0000256" key="1">
    <source>
        <dbReference type="ARBA" id="ARBA00005507"/>
    </source>
</evidence>
<dbReference type="PIRSF" id="PIRSF038122">
    <property type="entry name" value="COBRA"/>
    <property type="match status" value="1"/>
</dbReference>
<comment type="similarity">
    <text evidence="1 4">Belongs to the COBRA family.</text>
</comment>
<reference evidence="8" key="3">
    <citation type="submission" date="2020-12" db="UniProtKB">
        <authorList>
            <consortium name="EnsemblPlants"/>
        </authorList>
    </citation>
    <scope>IDENTIFICATION</scope>
</reference>
<dbReference type="PANTHER" id="PTHR31673">
    <property type="entry name" value="PROTEIN COBRA"/>
    <property type="match status" value="1"/>
</dbReference>
<dbReference type="EnsemblPlants" id="Pp3c12_4550V3.1">
    <property type="protein sequence ID" value="Pp3c12_4550V3.1"/>
    <property type="gene ID" value="Pp3c12_4550"/>
</dbReference>